<accession>A0A388L4E5</accession>
<feature type="transmembrane region" description="Helical" evidence="6">
    <location>
        <begin position="424"/>
        <end position="443"/>
    </location>
</feature>
<keyword evidence="4 6" id="KW-0472">Membrane</keyword>
<keyword evidence="3 6" id="KW-1133">Transmembrane helix</keyword>
<keyword evidence="2 6" id="KW-0812">Transmembrane</keyword>
<dbReference type="Pfam" id="PF03151">
    <property type="entry name" value="TPT"/>
    <property type="match status" value="1"/>
</dbReference>
<feature type="compositionally biased region" description="Gly residues" evidence="5">
    <location>
        <begin position="156"/>
        <end position="176"/>
    </location>
</feature>
<proteinExistence type="predicted"/>
<feature type="region of interest" description="Disordered" evidence="5">
    <location>
        <begin position="149"/>
        <end position="186"/>
    </location>
</feature>
<feature type="transmembrane region" description="Helical" evidence="6">
    <location>
        <begin position="306"/>
        <end position="325"/>
    </location>
</feature>
<dbReference type="EMBL" id="BFEA01000261">
    <property type="protein sequence ID" value="GBG77180.1"/>
    <property type="molecule type" value="Genomic_DNA"/>
</dbReference>
<evidence type="ECO:0000256" key="4">
    <source>
        <dbReference type="ARBA" id="ARBA00023136"/>
    </source>
</evidence>
<dbReference type="OrthoDB" id="417037at2759"/>
<feature type="domain" description="Sugar phosphate transporter" evidence="7">
    <location>
        <begin position="247"/>
        <end position="524"/>
    </location>
</feature>
<evidence type="ECO:0000313" key="8">
    <source>
        <dbReference type="EMBL" id="GBG77180.1"/>
    </source>
</evidence>
<dbReference type="Gramene" id="GBG77180">
    <property type="protein sequence ID" value="GBG77180"/>
    <property type="gene ID" value="CBR_g23506"/>
</dbReference>
<evidence type="ECO:0000256" key="3">
    <source>
        <dbReference type="ARBA" id="ARBA00022989"/>
    </source>
</evidence>
<feature type="transmembrane region" description="Helical" evidence="6">
    <location>
        <begin position="273"/>
        <end position="294"/>
    </location>
</feature>
<keyword evidence="9" id="KW-1185">Reference proteome</keyword>
<evidence type="ECO:0000259" key="7">
    <source>
        <dbReference type="Pfam" id="PF03151"/>
    </source>
</evidence>
<feature type="compositionally biased region" description="Low complexity" evidence="5">
    <location>
        <begin position="177"/>
        <end position="186"/>
    </location>
</feature>
<dbReference type="InterPro" id="IPR050186">
    <property type="entry name" value="TPT_transporter"/>
</dbReference>
<evidence type="ECO:0000256" key="2">
    <source>
        <dbReference type="ARBA" id="ARBA00022692"/>
    </source>
</evidence>
<reference evidence="8 9" key="1">
    <citation type="journal article" date="2018" name="Cell">
        <title>The Chara Genome: Secondary Complexity and Implications for Plant Terrestrialization.</title>
        <authorList>
            <person name="Nishiyama T."/>
            <person name="Sakayama H."/>
            <person name="Vries J.D."/>
            <person name="Buschmann H."/>
            <person name="Saint-Marcoux D."/>
            <person name="Ullrich K.K."/>
            <person name="Haas F.B."/>
            <person name="Vanderstraeten L."/>
            <person name="Becker D."/>
            <person name="Lang D."/>
            <person name="Vosolsobe S."/>
            <person name="Rombauts S."/>
            <person name="Wilhelmsson P.K.I."/>
            <person name="Janitza P."/>
            <person name="Kern R."/>
            <person name="Heyl A."/>
            <person name="Rumpler F."/>
            <person name="Villalobos L.I.A.C."/>
            <person name="Clay J.M."/>
            <person name="Skokan R."/>
            <person name="Toyoda A."/>
            <person name="Suzuki Y."/>
            <person name="Kagoshima H."/>
            <person name="Schijlen E."/>
            <person name="Tajeshwar N."/>
            <person name="Catarino B."/>
            <person name="Hetherington A.J."/>
            <person name="Saltykova A."/>
            <person name="Bonnot C."/>
            <person name="Breuninger H."/>
            <person name="Symeonidi A."/>
            <person name="Radhakrishnan G.V."/>
            <person name="Van Nieuwerburgh F."/>
            <person name="Deforce D."/>
            <person name="Chang C."/>
            <person name="Karol K.G."/>
            <person name="Hedrich R."/>
            <person name="Ulvskov P."/>
            <person name="Glockner G."/>
            <person name="Delwiche C.F."/>
            <person name="Petrasek J."/>
            <person name="Van de Peer Y."/>
            <person name="Friml J."/>
            <person name="Beilby M."/>
            <person name="Dolan L."/>
            <person name="Kohara Y."/>
            <person name="Sugano S."/>
            <person name="Fujiyama A."/>
            <person name="Delaux P.-M."/>
            <person name="Quint M."/>
            <person name="TheiBen G."/>
            <person name="Hagemann M."/>
            <person name="Harholt J."/>
            <person name="Dunand C."/>
            <person name="Zachgo S."/>
            <person name="Langdale J."/>
            <person name="Maumus F."/>
            <person name="Straeten D.V.D."/>
            <person name="Gould S.B."/>
            <person name="Rensing S.A."/>
        </authorList>
    </citation>
    <scope>NUCLEOTIDE SEQUENCE [LARGE SCALE GENOMIC DNA]</scope>
    <source>
        <strain evidence="8 9">S276</strain>
    </source>
</reference>
<sequence>MTANRHPRGDGDGVTRIRKLASAAEVQRRGGDMPAGLDGQQRLAWNSAMQYEIHREKESLPGGDRSLRENGSTGSCVVDVTKIDAQATRMGGDSASSVHLVSTENGVLSPSPPLPPPPPLPTFSPFLAAGEEGDLLSFTERGPEGLVAKPFLPPGGAEGGGGGGGGGGRDGGGRGGNTSTSTSTSTSTIQLSKGLIFQVLKYAPVNLRDPFLTLQKIAPQIGPKIAPKLVLRELVNRHAALVSGMLYCLMSCSMLLLNKAVLSGYRFPATNSFLLYQNLIGMVLVLLGGHLGLLEFEPLTWKLCKVWFPVNCLFVGMVVSGLHALRHLTVPMVTILKNLTNVITALGEMALFRKQHTAGVWSALGLIVLSSICGGSTDLAFAPKGYLWQAINCVLSAGYALYLKQAMELAKEQTPSGTLSEVSMVLLNNALSLPLGLALVILSGETQELAASPLLRDLGFWASATLTGLLGACLCFSVMWFLHSTGPTTYGLVGSLNKIPTTVVGGLLFPAKTTLPNSLSVGLGLLAGVAFTMAKLQQRHS</sequence>
<feature type="transmembrane region" description="Helical" evidence="6">
    <location>
        <begin position="239"/>
        <end position="261"/>
    </location>
</feature>
<gene>
    <name evidence="8" type="ORF">CBR_g23506</name>
</gene>
<dbReference type="Proteomes" id="UP000265515">
    <property type="component" value="Unassembled WGS sequence"/>
</dbReference>
<comment type="caution">
    <text evidence="8">The sequence shown here is derived from an EMBL/GenBank/DDBJ whole genome shotgun (WGS) entry which is preliminary data.</text>
</comment>
<name>A0A388L4E5_CHABU</name>
<comment type="subcellular location">
    <subcellularLocation>
        <location evidence="1">Membrane</location>
        <topology evidence="1">Multi-pass membrane protein</topology>
    </subcellularLocation>
</comment>
<organism evidence="8 9">
    <name type="scientific">Chara braunii</name>
    <name type="common">Braun's stonewort</name>
    <dbReference type="NCBI Taxonomy" id="69332"/>
    <lineage>
        <taxon>Eukaryota</taxon>
        <taxon>Viridiplantae</taxon>
        <taxon>Streptophyta</taxon>
        <taxon>Charophyceae</taxon>
        <taxon>Charales</taxon>
        <taxon>Characeae</taxon>
        <taxon>Chara</taxon>
    </lineage>
</organism>
<feature type="transmembrane region" description="Helical" evidence="6">
    <location>
        <begin position="458"/>
        <end position="482"/>
    </location>
</feature>
<protein>
    <recommendedName>
        <fullName evidence="7">Sugar phosphate transporter domain-containing protein</fullName>
    </recommendedName>
</protein>
<feature type="transmembrane region" description="Helical" evidence="6">
    <location>
        <begin position="386"/>
        <end position="403"/>
    </location>
</feature>
<dbReference type="PANTHER" id="PTHR11132">
    <property type="entry name" value="SOLUTE CARRIER FAMILY 35"/>
    <property type="match status" value="1"/>
</dbReference>
<dbReference type="GO" id="GO:0016020">
    <property type="term" value="C:membrane"/>
    <property type="evidence" value="ECO:0007669"/>
    <property type="project" value="UniProtKB-SubCell"/>
</dbReference>
<evidence type="ECO:0000256" key="6">
    <source>
        <dbReference type="SAM" id="Phobius"/>
    </source>
</evidence>
<dbReference type="AlphaFoldDB" id="A0A388L4E5"/>
<evidence type="ECO:0000313" key="9">
    <source>
        <dbReference type="Proteomes" id="UP000265515"/>
    </source>
</evidence>
<evidence type="ECO:0000256" key="1">
    <source>
        <dbReference type="ARBA" id="ARBA00004141"/>
    </source>
</evidence>
<evidence type="ECO:0000256" key="5">
    <source>
        <dbReference type="SAM" id="MobiDB-lite"/>
    </source>
</evidence>
<feature type="transmembrane region" description="Helical" evidence="6">
    <location>
        <begin position="358"/>
        <end position="380"/>
    </location>
</feature>
<dbReference type="InterPro" id="IPR004853">
    <property type="entry name" value="Sugar_P_trans_dom"/>
</dbReference>